<name>A0ABM7DRH4_9GAMM</name>
<reference evidence="2" key="1">
    <citation type="submission" date="2017-03" db="EMBL/GenBank/DDBJ databases">
        <title>Full genome sequence of a non-lethal Shewanella isolate that potentiates virulence of Vibio parahaemolyticus causing acute hepatopancreatic necrosis disease (AHPND) in shrimp.</title>
        <authorList>
            <person name="Prachumwat A."/>
            <person name="Sritunyalucksana K."/>
        </authorList>
    </citation>
    <scope>NUCLEOTIDE SEQUENCE [LARGE SCALE GENOMIC DNA]</scope>
    <source>
        <strain evidence="2">TH2012</strain>
    </source>
</reference>
<protein>
    <submittedName>
        <fullName evidence="1">Uncharacterized protein</fullName>
    </submittedName>
</protein>
<keyword evidence="2" id="KW-1185">Reference proteome</keyword>
<dbReference type="EMBL" id="CP020373">
    <property type="protein sequence ID" value="AZQ12300.1"/>
    <property type="molecule type" value="Genomic_DNA"/>
</dbReference>
<accession>A0ABM7DRH4</accession>
<sequence>MDIGVYSLKSISDEKIDTLIGERKSFVLEDIARLNLGEAVKTVERMIESKGLKCRVYTKGRSATVAAAAIPVSPTVIGGWASAIGIGIHNLATWNPDYEIAKNIATGTLTVTFKK</sequence>
<evidence type="ECO:0000313" key="1">
    <source>
        <dbReference type="EMBL" id="AZQ12300.1"/>
    </source>
</evidence>
<dbReference type="Proteomes" id="UP000278437">
    <property type="component" value="Chromosome"/>
</dbReference>
<organism evidence="1 2">
    <name type="scientific">Shewanella khirikhana</name>
    <dbReference type="NCBI Taxonomy" id="1965282"/>
    <lineage>
        <taxon>Bacteria</taxon>
        <taxon>Pseudomonadati</taxon>
        <taxon>Pseudomonadota</taxon>
        <taxon>Gammaproteobacteria</taxon>
        <taxon>Alteromonadales</taxon>
        <taxon>Shewanellaceae</taxon>
        <taxon>Shewanella</taxon>
    </lineage>
</organism>
<evidence type="ECO:0000313" key="2">
    <source>
        <dbReference type="Proteomes" id="UP000278437"/>
    </source>
</evidence>
<dbReference type="RefSeq" id="WP_126168487.1">
    <property type="nucleotide sequence ID" value="NZ_CP020373.1"/>
</dbReference>
<gene>
    <name evidence="1" type="ORF">STH12_03240</name>
</gene>
<proteinExistence type="predicted"/>